<dbReference type="Pfam" id="PF02687">
    <property type="entry name" value="FtsX"/>
    <property type="match status" value="1"/>
</dbReference>
<evidence type="ECO:0000313" key="11">
    <source>
        <dbReference type="EMBL" id="GCE75418.1"/>
    </source>
</evidence>
<dbReference type="RefSeq" id="WP_130780023.1">
    <property type="nucleotide sequence ID" value="NZ_BIMR01000023.1"/>
</dbReference>
<sequence>MKAQDIVRSALRNAFRSKLRTTLTVLAIVIGAFTLSLTNGIGAGINDFVRSTVASVGVDDVMTVTRTVEQQTPGSGPAEYDPHQIAGGGGPGGGGVPGMAAVALTAEDIDAIEQIDGIERIEPAENVTLDYVQHGDGTRYQLALSQFVPGMEVELAAGEQVDMDADAPQLVIPDSYVEPLGFDDAGDAVGRSVVLALTDGSGTQVTTTVEIVGVAEPGLVSAAGAIPNGAAVSALYALQQVGVPEGQGATYASASVWFDVDAGEQVTEALKDRLSDAGFTGTTLEDQLGAITSVIDTIVLVLNGFAIIALLAASIGIINTLFMAVQERTREVGLMKAMGLSSARVFSLFSIEAVVIGFLGSVIGILLAMGVGQLVGAALSGSILADLPGLTLILFEPATVATVIIGVMAVAFLAGTLPALRAAKQDPISSLRYE</sequence>
<gene>
    <name evidence="11" type="ORF">CBZ_04740</name>
</gene>
<feature type="transmembrane region" description="Helical" evidence="8">
    <location>
        <begin position="389"/>
        <end position="414"/>
    </location>
</feature>
<keyword evidence="4 8" id="KW-1133">Transmembrane helix</keyword>
<dbReference type="OrthoDB" id="9780560at2"/>
<proteinExistence type="inferred from homology"/>
<dbReference type="Proteomes" id="UP000289954">
    <property type="component" value="Unassembled WGS sequence"/>
</dbReference>
<evidence type="ECO:0000256" key="5">
    <source>
        <dbReference type="ARBA" id="ARBA00023136"/>
    </source>
</evidence>
<evidence type="ECO:0000256" key="4">
    <source>
        <dbReference type="ARBA" id="ARBA00022989"/>
    </source>
</evidence>
<dbReference type="PANTHER" id="PTHR30572">
    <property type="entry name" value="MEMBRANE COMPONENT OF TRANSPORTER-RELATED"/>
    <property type="match status" value="1"/>
</dbReference>
<dbReference type="AlphaFoldDB" id="A0A402DMV4"/>
<name>A0A402DMV4_9CELL</name>
<feature type="transmembrane region" description="Helical" evidence="8">
    <location>
        <begin position="345"/>
        <end position="369"/>
    </location>
</feature>
<evidence type="ECO:0000259" key="9">
    <source>
        <dbReference type="Pfam" id="PF02687"/>
    </source>
</evidence>
<comment type="subcellular location">
    <subcellularLocation>
        <location evidence="1">Cell membrane</location>
        <topology evidence="1">Multi-pass membrane protein</topology>
    </subcellularLocation>
</comment>
<evidence type="ECO:0000256" key="7">
    <source>
        <dbReference type="SAM" id="MobiDB-lite"/>
    </source>
</evidence>
<dbReference type="GO" id="GO:0005886">
    <property type="term" value="C:plasma membrane"/>
    <property type="evidence" value="ECO:0007669"/>
    <property type="project" value="UniProtKB-SubCell"/>
</dbReference>
<dbReference type="Pfam" id="PF12704">
    <property type="entry name" value="MacB_PCD"/>
    <property type="match status" value="1"/>
</dbReference>
<feature type="domain" description="MacB-like periplasmic core" evidence="10">
    <location>
        <begin position="21"/>
        <end position="269"/>
    </location>
</feature>
<keyword evidence="3 8" id="KW-0812">Transmembrane</keyword>
<evidence type="ECO:0000256" key="6">
    <source>
        <dbReference type="ARBA" id="ARBA00038076"/>
    </source>
</evidence>
<evidence type="ECO:0000256" key="3">
    <source>
        <dbReference type="ARBA" id="ARBA00022692"/>
    </source>
</evidence>
<protein>
    <submittedName>
        <fullName evidence="11">Permease</fullName>
    </submittedName>
</protein>
<dbReference type="EMBL" id="BIMR01000023">
    <property type="protein sequence ID" value="GCE75418.1"/>
    <property type="molecule type" value="Genomic_DNA"/>
</dbReference>
<organism evidence="11 12">
    <name type="scientific">Cellulomonas biazotea</name>
    <dbReference type="NCBI Taxonomy" id="1709"/>
    <lineage>
        <taxon>Bacteria</taxon>
        <taxon>Bacillati</taxon>
        <taxon>Actinomycetota</taxon>
        <taxon>Actinomycetes</taxon>
        <taxon>Micrococcales</taxon>
        <taxon>Cellulomonadaceae</taxon>
        <taxon>Cellulomonas</taxon>
    </lineage>
</organism>
<evidence type="ECO:0000313" key="12">
    <source>
        <dbReference type="Proteomes" id="UP000289954"/>
    </source>
</evidence>
<dbReference type="InterPro" id="IPR025857">
    <property type="entry name" value="MacB_PCD"/>
</dbReference>
<reference evidence="11 12" key="1">
    <citation type="submission" date="2019-01" db="EMBL/GenBank/DDBJ databases">
        <title>Draft genome sequence of Cellulomonas takizawaensis strain TKZ-21.</title>
        <authorList>
            <person name="Yamamura H."/>
            <person name="Hayashi T."/>
            <person name="Hamada M."/>
            <person name="Serisawa Y."/>
            <person name="Matsuyama K."/>
            <person name="Nakagawa Y."/>
            <person name="Otoguro M."/>
            <person name="Yanagida F."/>
            <person name="Hayakawa M."/>
        </authorList>
    </citation>
    <scope>NUCLEOTIDE SEQUENCE [LARGE SCALE GENOMIC DNA]</scope>
    <source>
        <strain evidence="11 12">NBRC12680</strain>
    </source>
</reference>
<keyword evidence="5 8" id="KW-0472">Membrane</keyword>
<keyword evidence="12" id="KW-1185">Reference proteome</keyword>
<feature type="transmembrane region" description="Helical" evidence="8">
    <location>
        <begin position="21"/>
        <end position="45"/>
    </location>
</feature>
<comment type="similarity">
    <text evidence="6">Belongs to the ABC-4 integral membrane protein family.</text>
</comment>
<feature type="region of interest" description="Disordered" evidence="7">
    <location>
        <begin position="69"/>
        <end position="92"/>
    </location>
</feature>
<evidence type="ECO:0000259" key="10">
    <source>
        <dbReference type="Pfam" id="PF12704"/>
    </source>
</evidence>
<dbReference type="GO" id="GO:0022857">
    <property type="term" value="F:transmembrane transporter activity"/>
    <property type="evidence" value="ECO:0007669"/>
    <property type="project" value="TreeGrafter"/>
</dbReference>
<evidence type="ECO:0000256" key="1">
    <source>
        <dbReference type="ARBA" id="ARBA00004651"/>
    </source>
</evidence>
<accession>A0A402DMV4</accession>
<dbReference type="PANTHER" id="PTHR30572:SF4">
    <property type="entry name" value="ABC TRANSPORTER PERMEASE YTRF"/>
    <property type="match status" value="1"/>
</dbReference>
<comment type="caution">
    <text evidence="11">The sequence shown here is derived from an EMBL/GenBank/DDBJ whole genome shotgun (WGS) entry which is preliminary data.</text>
</comment>
<feature type="transmembrane region" description="Helical" evidence="8">
    <location>
        <begin position="298"/>
        <end position="324"/>
    </location>
</feature>
<keyword evidence="2" id="KW-1003">Cell membrane</keyword>
<evidence type="ECO:0000256" key="2">
    <source>
        <dbReference type="ARBA" id="ARBA00022475"/>
    </source>
</evidence>
<dbReference type="InterPro" id="IPR050250">
    <property type="entry name" value="Macrolide_Exporter_MacB"/>
</dbReference>
<evidence type="ECO:0000256" key="8">
    <source>
        <dbReference type="SAM" id="Phobius"/>
    </source>
</evidence>
<feature type="domain" description="ABC3 transporter permease C-terminal" evidence="9">
    <location>
        <begin position="304"/>
        <end position="427"/>
    </location>
</feature>
<dbReference type="InterPro" id="IPR003838">
    <property type="entry name" value="ABC3_permease_C"/>
</dbReference>